<evidence type="ECO:0000256" key="7">
    <source>
        <dbReference type="ARBA" id="ARBA00022989"/>
    </source>
</evidence>
<dbReference type="SUPFAM" id="SSF57850">
    <property type="entry name" value="RING/U-box"/>
    <property type="match status" value="1"/>
</dbReference>
<evidence type="ECO:0000313" key="16">
    <source>
        <dbReference type="Proteomes" id="UP000827892"/>
    </source>
</evidence>
<keyword evidence="6" id="KW-0862">Zinc</keyword>
<evidence type="ECO:0000256" key="11">
    <source>
        <dbReference type="SAM" id="Coils"/>
    </source>
</evidence>
<reference evidence="15 16" key="1">
    <citation type="submission" date="2022-05" db="EMBL/GenBank/DDBJ databases">
        <title>Chromosome-level reference genomes for two strains of Caenorhabditis briggsae: an improved platform for comparative genomics.</title>
        <authorList>
            <person name="Stevens L."/>
            <person name="Andersen E.C."/>
        </authorList>
    </citation>
    <scope>NUCLEOTIDE SEQUENCE [LARGE SCALE GENOMIC DNA]</scope>
    <source>
        <strain evidence="15">QX1410_ONT</strain>
        <tissue evidence="15">Whole-organism</tissue>
    </source>
</reference>
<evidence type="ECO:0000256" key="5">
    <source>
        <dbReference type="ARBA" id="ARBA00022771"/>
    </source>
</evidence>
<evidence type="ECO:0000256" key="6">
    <source>
        <dbReference type="ARBA" id="ARBA00022833"/>
    </source>
</evidence>
<evidence type="ECO:0000256" key="3">
    <source>
        <dbReference type="ARBA" id="ARBA00022692"/>
    </source>
</evidence>
<keyword evidence="4" id="KW-0479">Metal-binding</keyword>
<feature type="compositionally biased region" description="Basic and acidic residues" evidence="12">
    <location>
        <begin position="241"/>
        <end position="250"/>
    </location>
</feature>
<feature type="compositionally biased region" description="Acidic residues" evidence="12">
    <location>
        <begin position="37"/>
        <end position="46"/>
    </location>
</feature>
<dbReference type="InterPro" id="IPR018957">
    <property type="entry name" value="Znf_C3HC4_RING-type"/>
</dbReference>
<dbReference type="FunFam" id="3.10.20.90:FF:000431">
    <property type="entry name" value="Protein CBG06226"/>
    <property type="match status" value="1"/>
</dbReference>
<dbReference type="CDD" id="cd16735">
    <property type="entry name" value="RING-HC_PCGF3"/>
    <property type="match status" value="1"/>
</dbReference>
<evidence type="ECO:0000256" key="12">
    <source>
        <dbReference type="SAM" id="MobiDB-lite"/>
    </source>
</evidence>
<protein>
    <recommendedName>
        <fullName evidence="14">RING-type domain-containing protein</fullName>
    </recommendedName>
</protein>
<sequence length="901" mass="102994">MPRKRGAPAETGNRSRVTRRSNTHTAPPSKRKPSPDSEVDSDDDYEASTSTARKGKRGGSTAIRGRGGSKSKRASHQMKEDVDEDFDDDDEEEEEDNGANEASEETPEVTPKKQPKSTAKNKKKKETPPTSPSPTPSLSPSPAPVVVKPEPAPRRGRKSVAPTGRGKKGPAESETKRSAPSRRKKQVVEDDEEETPEEKKYRERAERKARRIEEAKDRPKMTLEEKLIKLTKKKARRLRRKEQEKEEAMRQKYGSRKIKAEASKWNFGPISSINQRRREEMMVYFPKANFSSTNGVPPVMNNFRRATVKCDMEVLNPFFTCSICDGYIVDAITIIDCMHTFCKRCLLNYFDSDNKTCPTCGTFIHGSHPTHYVTYDRALNDLVNQFVPKMEDNELEARKKLLRDCREAIGIDTAAEDRERAERLERERVTGTNRCYPLELPRFSHHRDDCQVTVNLLPGTANLPLITRPFVRCSEMTTMNTLKKFISLQIWDDQSRYGDLDVFCDGQLMGKDFSVRFVWMMKRRGQPKSEPLVIRYHMTRNKAMGVKSVLGDLQIVVERHSDVLRNNALPFRFLVVLRIIGFIVSYLHFARSLLWLHPYQLASIELWRIATSAFCGHNLIDVLWSVWCLHFGTNLVRLNNTNESLLKLYAITQGITTLVIVVFAYLTYIFFDSIKFFYIEPLVGMTPVCAAVMVLMKQFLPDTIVLATPFGRIKYTHLPFLVIYVSFILALTKFIYFVSFLQIAIGVQVSWTYLRFYKPHETDEIYGDGSEHFTWASLFPSRTQLFFTLIGKVCFRSLARMGVCKRQVRHVDLNSLQSVAVGINLPALENSAKDSERRRQKALKELNERLNKTRTAEVANYGNWDDDENDEPSSVAVVSPPASNVHSSSRPNTENEKESMA</sequence>
<feature type="transmembrane region" description="Helical" evidence="13">
    <location>
        <begin position="648"/>
        <end position="671"/>
    </location>
</feature>
<dbReference type="GO" id="GO:0008270">
    <property type="term" value="F:zinc ion binding"/>
    <property type="evidence" value="ECO:0007669"/>
    <property type="project" value="UniProtKB-KW"/>
</dbReference>
<dbReference type="InterPro" id="IPR051507">
    <property type="entry name" value="PcG_RING_finger"/>
</dbReference>
<keyword evidence="5 10" id="KW-0863">Zinc-finger</keyword>
<feature type="transmembrane region" description="Helical" evidence="13">
    <location>
        <begin position="609"/>
        <end position="636"/>
    </location>
</feature>
<keyword evidence="8 13" id="KW-0472">Membrane</keyword>
<feature type="compositionally biased region" description="Basic residues" evidence="12">
    <location>
        <begin position="67"/>
        <end position="76"/>
    </location>
</feature>
<feature type="region of interest" description="Disordered" evidence="12">
    <location>
        <begin position="1"/>
        <end position="218"/>
    </location>
</feature>
<evidence type="ECO:0000313" key="15">
    <source>
        <dbReference type="EMBL" id="ULT95665.1"/>
    </source>
</evidence>
<keyword evidence="7 13" id="KW-1133">Transmembrane helix</keyword>
<dbReference type="PANTHER" id="PTHR45893">
    <property type="entry name" value="POLYCOMB GROUP RING FINGER PROTEIN"/>
    <property type="match status" value="1"/>
</dbReference>
<dbReference type="GO" id="GO:0005634">
    <property type="term" value="C:nucleus"/>
    <property type="evidence" value="ECO:0007669"/>
    <property type="project" value="UniProtKB-SubCell"/>
</dbReference>
<dbReference type="PROSITE" id="PS50089">
    <property type="entry name" value="ZF_RING_2"/>
    <property type="match status" value="1"/>
</dbReference>
<dbReference type="PROSITE" id="PS00518">
    <property type="entry name" value="ZF_RING_1"/>
    <property type="match status" value="1"/>
</dbReference>
<dbReference type="AlphaFoldDB" id="A0AAE9AHL1"/>
<dbReference type="FunFam" id="3.30.40.10:FF:000122">
    <property type="entry name" value="polycomb group RING finger protein 1"/>
    <property type="match status" value="1"/>
</dbReference>
<comment type="subcellular location">
    <subcellularLocation>
        <location evidence="2">Membrane</location>
        <topology evidence="2">Multi-pass membrane protein</topology>
    </subcellularLocation>
    <subcellularLocation>
        <location evidence="1">Nucleus</location>
    </subcellularLocation>
</comment>
<evidence type="ECO:0000256" key="2">
    <source>
        <dbReference type="ARBA" id="ARBA00004141"/>
    </source>
</evidence>
<evidence type="ECO:0000256" key="13">
    <source>
        <dbReference type="SAM" id="Phobius"/>
    </source>
</evidence>
<dbReference type="GO" id="GO:0006890">
    <property type="term" value="P:retrograde vesicle-mediated transport, Golgi to endoplasmic reticulum"/>
    <property type="evidence" value="ECO:0007669"/>
    <property type="project" value="InterPro"/>
</dbReference>
<gene>
    <name evidence="15" type="ORF">L3Y34_004394</name>
</gene>
<evidence type="ECO:0000256" key="10">
    <source>
        <dbReference type="PROSITE-ProRule" id="PRU00175"/>
    </source>
</evidence>
<evidence type="ECO:0000256" key="4">
    <source>
        <dbReference type="ARBA" id="ARBA00022723"/>
    </source>
</evidence>
<feature type="transmembrane region" description="Helical" evidence="13">
    <location>
        <begin position="677"/>
        <end position="696"/>
    </location>
</feature>
<dbReference type="Proteomes" id="UP000827892">
    <property type="component" value="Chromosome IV"/>
</dbReference>
<accession>A0AAE9AHL1</accession>
<feature type="compositionally biased region" description="Pro residues" evidence="12">
    <location>
        <begin position="129"/>
        <end position="143"/>
    </location>
</feature>
<organism evidence="15 16">
    <name type="scientific">Caenorhabditis briggsae</name>
    <dbReference type="NCBI Taxonomy" id="6238"/>
    <lineage>
        <taxon>Eukaryota</taxon>
        <taxon>Metazoa</taxon>
        <taxon>Ecdysozoa</taxon>
        <taxon>Nematoda</taxon>
        <taxon>Chromadorea</taxon>
        <taxon>Rhabditida</taxon>
        <taxon>Rhabditina</taxon>
        <taxon>Rhabditomorpha</taxon>
        <taxon>Rhabditoidea</taxon>
        <taxon>Rhabditidae</taxon>
        <taxon>Peloderinae</taxon>
        <taxon>Caenorhabditis</taxon>
    </lineage>
</organism>
<proteinExistence type="predicted"/>
<evidence type="ECO:0000256" key="8">
    <source>
        <dbReference type="ARBA" id="ARBA00023136"/>
    </source>
</evidence>
<keyword evidence="11" id="KW-0175">Coiled coil</keyword>
<evidence type="ECO:0000256" key="1">
    <source>
        <dbReference type="ARBA" id="ARBA00004123"/>
    </source>
</evidence>
<keyword evidence="3 13" id="KW-0812">Transmembrane</keyword>
<dbReference type="GO" id="GO:0016020">
    <property type="term" value="C:membrane"/>
    <property type="evidence" value="ECO:0007669"/>
    <property type="project" value="UniProtKB-SubCell"/>
</dbReference>
<feature type="domain" description="RING-type" evidence="14">
    <location>
        <begin position="321"/>
        <end position="360"/>
    </location>
</feature>
<feature type="compositionally biased region" description="Basic residues" evidence="12">
    <location>
        <begin position="113"/>
        <end position="125"/>
    </location>
</feature>
<dbReference type="Pfam" id="PF08551">
    <property type="entry name" value="DUF1751"/>
    <property type="match status" value="1"/>
</dbReference>
<name>A0AAE9AHL1_CAEBR</name>
<dbReference type="InterPro" id="IPR013083">
    <property type="entry name" value="Znf_RING/FYVE/PHD"/>
</dbReference>
<feature type="compositionally biased region" description="Acidic residues" evidence="12">
    <location>
        <begin position="81"/>
        <end position="107"/>
    </location>
</feature>
<dbReference type="Gene3D" id="3.10.20.90">
    <property type="entry name" value="Phosphatidylinositol 3-kinase Catalytic Subunit, Chain A, domain 1"/>
    <property type="match status" value="1"/>
</dbReference>
<feature type="compositionally biased region" description="Basic and acidic residues" evidence="12">
    <location>
        <begin position="197"/>
        <end position="218"/>
    </location>
</feature>
<feature type="region of interest" description="Disordered" evidence="12">
    <location>
        <begin position="855"/>
        <end position="901"/>
    </location>
</feature>
<dbReference type="Gene3D" id="3.30.40.10">
    <property type="entry name" value="Zinc/RING finger domain, C3HC4 (zinc finger)"/>
    <property type="match status" value="1"/>
</dbReference>
<dbReference type="Pfam" id="PF00097">
    <property type="entry name" value="zf-C3HC4"/>
    <property type="match status" value="1"/>
</dbReference>
<evidence type="ECO:0000256" key="9">
    <source>
        <dbReference type="ARBA" id="ARBA00023242"/>
    </source>
</evidence>
<dbReference type="InterPro" id="IPR013861">
    <property type="entry name" value="TMEM115/Pdh1/Rbl19"/>
</dbReference>
<dbReference type="SMART" id="SM01160">
    <property type="entry name" value="DUF1751"/>
    <property type="match status" value="1"/>
</dbReference>
<feature type="transmembrane region" description="Helical" evidence="13">
    <location>
        <begin position="569"/>
        <end position="589"/>
    </location>
</feature>
<feature type="coiled-coil region" evidence="11">
    <location>
        <begin position="825"/>
        <end position="853"/>
    </location>
</feature>
<dbReference type="CDD" id="cd16102">
    <property type="entry name" value="RAWUL_PCGF_like"/>
    <property type="match status" value="1"/>
</dbReference>
<dbReference type="EMBL" id="CP090894">
    <property type="protein sequence ID" value="ULT95665.1"/>
    <property type="molecule type" value="Genomic_DNA"/>
</dbReference>
<evidence type="ECO:0000259" key="14">
    <source>
        <dbReference type="PROSITE" id="PS50089"/>
    </source>
</evidence>
<feature type="compositionally biased region" description="Low complexity" evidence="12">
    <location>
        <begin position="872"/>
        <end position="889"/>
    </location>
</feature>
<dbReference type="InterPro" id="IPR001841">
    <property type="entry name" value="Znf_RING"/>
</dbReference>
<feature type="region of interest" description="Disordered" evidence="12">
    <location>
        <begin position="234"/>
        <end position="255"/>
    </location>
</feature>
<keyword evidence="9" id="KW-0539">Nucleus</keyword>
<feature type="transmembrane region" description="Helical" evidence="13">
    <location>
        <begin position="717"/>
        <end position="738"/>
    </location>
</feature>
<dbReference type="SMART" id="SM00184">
    <property type="entry name" value="RING"/>
    <property type="match status" value="1"/>
</dbReference>
<dbReference type="InterPro" id="IPR017907">
    <property type="entry name" value="Znf_RING_CS"/>
</dbReference>